<sequence>MAPKQMAIPQPFSYLLPGQGLVAGVAIYSTIYVFGVGKIPFILAVVAAGLHFLLGVYFCFVKNRLRTHDLYLVPVVLVAGAGVWAGSLYYFAKLLEVVLRLGRIVSTGSQPETATWTKVGTSMTGLNVLLDIILLIVFIVAVSDFKTPLPVASAISPTGSPSPSQQQQYYQQYQQPQTVMYQHQRQQSFTPSQQQQQQQTPQYQQQHFSSHAVSYSPSPQPPPTPPPPQPSQVQYGQSHNMAANTNRITTLRRLSALQSPPGNWIYTPELASLLVSQSPQQQPVIITPNTPSQNITLQTKHLMTILRDGISSAQREGGLTPAELSSLQGVNWDLGWVGLGIERAEGWLNMNNQSQGRGSWADIQYGGGPGAYGSR</sequence>
<reference evidence="3" key="2">
    <citation type="submission" date="2023-05" db="EMBL/GenBank/DDBJ databases">
        <authorList>
            <consortium name="Lawrence Berkeley National Laboratory"/>
            <person name="Steindorff A."/>
            <person name="Hensen N."/>
            <person name="Bonometti L."/>
            <person name="Westerberg I."/>
            <person name="Brannstrom I.O."/>
            <person name="Guillou S."/>
            <person name="Cros-Aarteil S."/>
            <person name="Calhoun S."/>
            <person name="Haridas S."/>
            <person name="Kuo A."/>
            <person name="Mondo S."/>
            <person name="Pangilinan J."/>
            <person name="Riley R."/>
            <person name="Labutti K."/>
            <person name="Andreopoulos B."/>
            <person name="Lipzen A."/>
            <person name="Chen C."/>
            <person name="Yanf M."/>
            <person name="Daum C."/>
            <person name="Ng V."/>
            <person name="Clum A."/>
            <person name="Ohm R."/>
            <person name="Martin F."/>
            <person name="Silar P."/>
            <person name="Natvig D."/>
            <person name="Lalanne C."/>
            <person name="Gautier V."/>
            <person name="Ament-Velasquez S.L."/>
            <person name="Kruys A."/>
            <person name="Hutchinson M.I."/>
            <person name="Powell A.J."/>
            <person name="Barry K."/>
            <person name="Miller A.N."/>
            <person name="Grigoriev I.V."/>
            <person name="Debuchy R."/>
            <person name="Gladieux P."/>
            <person name="Thoren M.H."/>
            <person name="Johannesson H."/>
        </authorList>
    </citation>
    <scope>NUCLEOTIDE SEQUENCE</scope>
    <source>
        <strain evidence="3">PSN293</strain>
    </source>
</reference>
<keyword evidence="2" id="KW-0472">Membrane</keyword>
<evidence type="ECO:0000256" key="1">
    <source>
        <dbReference type="SAM" id="MobiDB-lite"/>
    </source>
</evidence>
<organism evidence="3 4">
    <name type="scientific">Rhypophila decipiens</name>
    <dbReference type="NCBI Taxonomy" id="261697"/>
    <lineage>
        <taxon>Eukaryota</taxon>
        <taxon>Fungi</taxon>
        <taxon>Dikarya</taxon>
        <taxon>Ascomycota</taxon>
        <taxon>Pezizomycotina</taxon>
        <taxon>Sordariomycetes</taxon>
        <taxon>Sordariomycetidae</taxon>
        <taxon>Sordariales</taxon>
        <taxon>Naviculisporaceae</taxon>
        <taxon>Rhypophila</taxon>
    </lineage>
</organism>
<feature type="transmembrane region" description="Helical" evidence="2">
    <location>
        <begin position="41"/>
        <end position="60"/>
    </location>
</feature>
<proteinExistence type="predicted"/>
<name>A0AAN6YKD4_9PEZI</name>
<feature type="transmembrane region" description="Helical" evidence="2">
    <location>
        <begin position="12"/>
        <end position="35"/>
    </location>
</feature>
<evidence type="ECO:0000313" key="4">
    <source>
        <dbReference type="Proteomes" id="UP001301769"/>
    </source>
</evidence>
<dbReference type="Proteomes" id="UP001301769">
    <property type="component" value="Unassembled WGS sequence"/>
</dbReference>
<keyword evidence="2" id="KW-1133">Transmembrane helix</keyword>
<feature type="compositionally biased region" description="Low complexity" evidence="1">
    <location>
        <begin position="181"/>
        <end position="210"/>
    </location>
</feature>
<feature type="compositionally biased region" description="Pro residues" evidence="1">
    <location>
        <begin position="218"/>
        <end position="230"/>
    </location>
</feature>
<protein>
    <submittedName>
        <fullName evidence="3">Uncharacterized protein</fullName>
    </submittedName>
</protein>
<feature type="transmembrane region" description="Helical" evidence="2">
    <location>
        <begin position="126"/>
        <end position="145"/>
    </location>
</feature>
<accession>A0AAN6YKD4</accession>
<feature type="transmembrane region" description="Helical" evidence="2">
    <location>
        <begin position="72"/>
        <end position="92"/>
    </location>
</feature>
<evidence type="ECO:0000256" key="2">
    <source>
        <dbReference type="SAM" id="Phobius"/>
    </source>
</evidence>
<keyword evidence="4" id="KW-1185">Reference proteome</keyword>
<feature type="region of interest" description="Disordered" evidence="1">
    <location>
        <begin position="181"/>
        <end position="237"/>
    </location>
</feature>
<comment type="caution">
    <text evidence="3">The sequence shown here is derived from an EMBL/GenBank/DDBJ whole genome shotgun (WGS) entry which is preliminary data.</text>
</comment>
<dbReference type="EMBL" id="MU858057">
    <property type="protein sequence ID" value="KAK4217812.1"/>
    <property type="molecule type" value="Genomic_DNA"/>
</dbReference>
<evidence type="ECO:0000313" key="3">
    <source>
        <dbReference type="EMBL" id="KAK4217812.1"/>
    </source>
</evidence>
<dbReference type="AlphaFoldDB" id="A0AAN6YKD4"/>
<reference evidence="3" key="1">
    <citation type="journal article" date="2023" name="Mol. Phylogenet. Evol.">
        <title>Genome-scale phylogeny and comparative genomics of the fungal order Sordariales.</title>
        <authorList>
            <person name="Hensen N."/>
            <person name="Bonometti L."/>
            <person name="Westerberg I."/>
            <person name="Brannstrom I.O."/>
            <person name="Guillou S."/>
            <person name="Cros-Aarteil S."/>
            <person name="Calhoun S."/>
            <person name="Haridas S."/>
            <person name="Kuo A."/>
            <person name="Mondo S."/>
            <person name="Pangilinan J."/>
            <person name="Riley R."/>
            <person name="LaButti K."/>
            <person name="Andreopoulos B."/>
            <person name="Lipzen A."/>
            <person name="Chen C."/>
            <person name="Yan M."/>
            <person name="Daum C."/>
            <person name="Ng V."/>
            <person name="Clum A."/>
            <person name="Steindorff A."/>
            <person name="Ohm R.A."/>
            <person name="Martin F."/>
            <person name="Silar P."/>
            <person name="Natvig D.O."/>
            <person name="Lalanne C."/>
            <person name="Gautier V."/>
            <person name="Ament-Velasquez S.L."/>
            <person name="Kruys A."/>
            <person name="Hutchinson M.I."/>
            <person name="Powell A.J."/>
            <person name="Barry K."/>
            <person name="Miller A.N."/>
            <person name="Grigoriev I.V."/>
            <person name="Debuchy R."/>
            <person name="Gladieux P."/>
            <person name="Hiltunen Thoren M."/>
            <person name="Johannesson H."/>
        </authorList>
    </citation>
    <scope>NUCLEOTIDE SEQUENCE</scope>
    <source>
        <strain evidence="3">PSN293</strain>
    </source>
</reference>
<gene>
    <name evidence="3" type="ORF">QBC37DRAFT_307407</name>
</gene>
<keyword evidence="2" id="KW-0812">Transmembrane</keyword>